<dbReference type="GO" id="GO:0003755">
    <property type="term" value="F:peptidyl-prolyl cis-trans isomerase activity"/>
    <property type="evidence" value="ECO:0007669"/>
    <property type="project" value="InterPro"/>
</dbReference>
<proteinExistence type="predicted"/>
<evidence type="ECO:0000313" key="2">
    <source>
        <dbReference type="EMBL" id="AIE92096.1"/>
    </source>
</evidence>
<organism evidence="2">
    <name type="scientific">uncultured marine thaumarchaeote AD1000_19_G10</name>
    <dbReference type="NCBI Taxonomy" id="1455898"/>
    <lineage>
        <taxon>Archaea</taxon>
        <taxon>Nitrososphaerota</taxon>
        <taxon>environmental samples</taxon>
    </lineage>
</organism>
<sequence length="34" mass="3968">MVKEFDEVAFKLQIGEVSEPVKTQFGYHLIKRLS</sequence>
<name>A0A075FRJ2_9ARCH</name>
<evidence type="ECO:0000259" key="1">
    <source>
        <dbReference type="PROSITE" id="PS50198"/>
    </source>
</evidence>
<feature type="domain" description="PpiC" evidence="1">
    <location>
        <begin position="1"/>
        <end position="34"/>
    </location>
</feature>
<dbReference type="EMBL" id="KF900357">
    <property type="protein sequence ID" value="AIE92096.1"/>
    <property type="molecule type" value="Genomic_DNA"/>
</dbReference>
<dbReference type="Gene3D" id="3.10.50.40">
    <property type="match status" value="1"/>
</dbReference>
<dbReference type="SUPFAM" id="SSF54534">
    <property type="entry name" value="FKBP-like"/>
    <property type="match status" value="1"/>
</dbReference>
<dbReference type="AlphaFoldDB" id="A0A075FRJ2"/>
<dbReference type="Pfam" id="PF00639">
    <property type="entry name" value="Rotamase"/>
    <property type="match status" value="1"/>
</dbReference>
<protein>
    <submittedName>
        <fullName evidence="2">Parvulin-like peptidyl-prolyl isomerase</fullName>
    </submittedName>
</protein>
<dbReference type="InterPro" id="IPR046357">
    <property type="entry name" value="PPIase_dom_sf"/>
</dbReference>
<dbReference type="PROSITE" id="PS50198">
    <property type="entry name" value="PPIC_PPIASE_2"/>
    <property type="match status" value="1"/>
</dbReference>
<keyword evidence="2" id="KW-0413">Isomerase</keyword>
<reference evidence="2" key="1">
    <citation type="journal article" date="2014" name="Genome Biol. Evol.">
        <title>Pangenome evidence for extensive interdomain horizontal transfer affecting lineage core and shell genes in uncultured planktonic thaumarchaeota and euryarchaeota.</title>
        <authorList>
            <person name="Deschamps P."/>
            <person name="Zivanovic Y."/>
            <person name="Moreira D."/>
            <person name="Rodriguez-Valera F."/>
            <person name="Lopez-Garcia P."/>
        </authorList>
    </citation>
    <scope>NUCLEOTIDE SEQUENCE</scope>
</reference>
<dbReference type="InterPro" id="IPR000297">
    <property type="entry name" value="PPIase_PpiC"/>
</dbReference>
<accession>A0A075FRJ2</accession>